<protein>
    <recommendedName>
        <fullName evidence="6">Glutathione-dependent peroxiredoxin</fullName>
        <ecNumber evidence="6">1.11.1.27</ecNumber>
    </recommendedName>
</protein>
<keyword evidence="4 6" id="KW-0676">Redox-active center</keyword>
<evidence type="ECO:0000256" key="2">
    <source>
        <dbReference type="ARBA" id="ARBA00022862"/>
    </source>
</evidence>
<dbReference type="AlphaFoldDB" id="A0A4D7BUQ3"/>
<dbReference type="GO" id="GO:0005737">
    <property type="term" value="C:cytoplasm"/>
    <property type="evidence" value="ECO:0007669"/>
    <property type="project" value="TreeGrafter"/>
</dbReference>
<dbReference type="EMBL" id="CP039704">
    <property type="protein sequence ID" value="QCI79289.1"/>
    <property type="molecule type" value="Genomic_DNA"/>
</dbReference>
<evidence type="ECO:0000259" key="7">
    <source>
        <dbReference type="PROSITE" id="PS51352"/>
    </source>
</evidence>
<dbReference type="SUPFAM" id="SSF52833">
    <property type="entry name" value="Thioredoxin-like"/>
    <property type="match status" value="1"/>
</dbReference>
<dbReference type="KEGG" id="hgn:E6W36_06115"/>
<comment type="similarity">
    <text evidence="6">Belongs to the peroxiredoxin family. Prx5 subfamily.</text>
</comment>
<dbReference type="GO" id="GO:0034599">
    <property type="term" value="P:cellular response to oxidative stress"/>
    <property type="evidence" value="ECO:0007669"/>
    <property type="project" value="InterPro"/>
</dbReference>
<sequence>MTIAVGDKIPAATLMRMVDGAPSPITTEELFSGKTVVMFALPGAFTPTCSAKHLPGFVQMADAIKDKGVDSIVCMSVNDVFVMNAWGKDQHVDDKVVLVADGNADFTKRLGLELDATKFGMGLRSQRFALVAKDGTVTQLHIEQPGEFRVSSADHVLASL</sequence>
<dbReference type="Proteomes" id="UP000298714">
    <property type="component" value="Chromosome"/>
</dbReference>
<comment type="function">
    <text evidence="6">Thiol-specific peroxidase that catalyzes the reduction of hydrogen peroxide and organic hydroperoxides to water and alcohols, respectively. Plays a role in cell protection against oxidative stress by detoxifying peroxides.</text>
</comment>
<reference evidence="9" key="1">
    <citation type="submission" date="2019-04" db="EMBL/GenBank/DDBJ databases">
        <title>Complete genome sequence of Sphingomonas sp. W1-2-3.</title>
        <authorList>
            <person name="Im W.T."/>
        </authorList>
    </citation>
    <scope>NUCLEOTIDE SEQUENCE [LARGE SCALE GENOMIC DNA]</scope>
    <source>
        <strain evidence="9">W1-2-3</strain>
    </source>
</reference>
<keyword evidence="9" id="KW-1185">Reference proteome</keyword>
<dbReference type="EC" id="1.11.1.27" evidence="6"/>
<evidence type="ECO:0000313" key="9">
    <source>
        <dbReference type="Proteomes" id="UP000298714"/>
    </source>
</evidence>
<dbReference type="Gene3D" id="3.40.30.10">
    <property type="entry name" value="Glutaredoxin"/>
    <property type="match status" value="1"/>
</dbReference>
<keyword evidence="3 6" id="KW-0560">Oxidoreductase</keyword>
<dbReference type="Pfam" id="PF08534">
    <property type="entry name" value="Redoxin"/>
    <property type="match status" value="1"/>
</dbReference>
<dbReference type="InterPro" id="IPR036249">
    <property type="entry name" value="Thioredoxin-like_sf"/>
</dbReference>
<dbReference type="GO" id="GO:0045454">
    <property type="term" value="P:cell redox homeostasis"/>
    <property type="evidence" value="ECO:0007669"/>
    <property type="project" value="TreeGrafter"/>
</dbReference>
<accession>A0A4D7BUQ3</accession>
<evidence type="ECO:0000256" key="4">
    <source>
        <dbReference type="ARBA" id="ARBA00023284"/>
    </source>
</evidence>
<feature type="active site" description="Cysteine sulfenic acid (-SOH) intermediate" evidence="5">
    <location>
        <position position="49"/>
    </location>
</feature>
<keyword evidence="1 6" id="KW-0575">Peroxidase</keyword>
<dbReference type="InterPro" id="IPR037944">
    <property type="entry name" value="PRX5-like"/>
</dbReference>
<dbReference type="GO" id="GO:0008379">
    <property type="term" value="F:thioredoxin peroxidase activity"/>
    <property type="evidence" value="ECO:0007669"/>
    <property type="project" value="InterPro"/>
</dbReference>
<gene>
    <name evidence="8" type="ORF">E6W36_06115</name>
</gene>
<dbReference type="FunFam" id="3.40.30.10:FF:000020">
    <property type="entry name" value="Peroxiredoxin"/>
    <property type="match status" value="1"/>
</dbReference>
<dbReference type="PANTHER" id="PTHR10430">
    <property type="entry name" value="PEROXIREDOXIN"/>
    <property type="match status" value="1"/>
</dbReference>
<name>A0A4D7BUQ3_9SPHN</name>
<feature type="domain" description="Thioredoxin" evidence="7">
    <location>
        <begin position="3"/>
        <end position="160"/>
    </location>
</feature>
<dbReference type="InterPro" id="IPR013740">
    <property type="entry name" value="Redoxin"/>
</dbReference>
<proteinExistence type="inferred from homology"/>
<keyword evidence="2 6" id="KW-0049">Antioxidant</keyword>
<dbReference type="PROSITE" id="PS51352">
    <property type="entry name" value="THIOREDOXIN_2"/>
    <property type="match status" value="1"/>
</dbReference>
<dbReference type="GO" id="GO:0042744">
    <property type="term" value="P:hydrogen peroxide catabolic process"/>
    <property type="evidence" value="ECO:0007669"/>
    <property type="project" value="TreeGrafter"/>
</dbReference>
<dbReference type="InterPro" id="IPR013766">
    <property type="entry name" value="Thioredoxin_domain"/>
</dbReference>
<dbReference type="RefSeq" id="WP_222874125.1">
    <property type="nucleotide sequence ID" value="NZ_CP039704.1"/>
</dbReference>
<evidence type="ECO:0000256" key="5">
    <source>
        <dbReference type="PIRSR" id="PIRSR637944-1"/>
    </source>
</evidence>
<comment type="catalytic activity">
    <reaction evidence="6">
        <text>a hydroperoxide + 2 glutathione = an alcohol + glutathione disulfide + H2O</text>
        <dbReference type="Rhea" id="RHEA:62632"/>
        <dbReference type="ChEBI" id="CHEBI:15377"/>
        <dbReference type="ChEBI" id="CHEBI:30879"/>
        <dbReference type="ChEBI" id="CHEBI:35924"/>
        <dbReference type="ChEBI" id="CHEBI:57925"/>
        <dbReference type="ChEBI" id="CHEBI:58297"/>
        <dbReference type="EC" id="1.11.1.27"/>
    </reaction>
</comment>
<organism evidence="8 9">
    <name type="scientific">Hankyongella ginsenosidimutans</name>
    <dbReference type="NCBI Taxonomy" id="1763828"/>
    <lineage>
        <taxon>Bacteria</taxon>
        <taxon>Pseudomonadati</taxon>
        <taxon>Pseudomonadota</taxon>
        <taxon>Alphaproteobacteria</taxon>
        <taxon>Sphingomonadales</taxon>
        <taxon>Sphingomonadaceae</taxon>
        <taxon>Hankyongella</taxon>
    </lineage>
</organism>
<dbReference type="CDD" id="cd03013">
    <property type="entry name" value="PRX5_like"/>
    <property type="match status" value="1"/>
</dbReference>
<evidence type="ECO:0000256" key="3">
    <source>
        <dbReference type="ARBA" id="ARBA00023002"/>
    </source>
</evidence>
<evidence type="ECO:0000313" key="8">
    <source>
        <dbReference type="EMBL" id="QCI79289.1"/>
    </source>
</evidence>
<evidence type="ECO:0000256" key="1">
    <source>
        <dbReference type="ARBA" id="ARBA00022559"/>
    </source>
</evidence>
<dbReference type="PANTHER" id="PTHR10430:SF16">
    <property type="entry name" value="PEROXIREDOXIN-5, MITOCHONDRIAL"/>
    <property type="match status" value="1"/>
</dbReference>
<evidence type="ECO:0000256" key="6">
    <source>
        <dbReference type="RuleBase" id="RU366011"/>
    </source>
</evidence>